<dbReference type="EnsemblPlants" id="AVESA.00010b.r2.3CG0499840.2">
    <property type="protein sequence ID" value="AVESA.00010b.r2.3CG0499840.2.CDS"/>
    <property type="gene ID" value="AVESA.00010b.r2.3CG0499840"/>
</dbReference>
<dbReference type="Proteomes" id="UP001732700">
    <property type="component" value="Chromosome 3C"/>
</dbReference>
<name>A0ACD5VR56_AVESA</name>
<evidence type="ECO:0000313" key="2">
    <source>
        <dbReference type="Proteomes" id="UP001732700"/>
    </source>
</evidence>
<accession>A0ACD5VR56</accession>
<sequence length="723" mass="79776">MAEKGKAAAAAAAAAEEEEEDVSDVDDAPLPALRRRAEASDDDEDGGGSRGRGSPPPPMVVAGSDSESDRLGAAEVYDEDEGSEKCEGGQVDFDTESGGSGGEAKEVADEVVTAPDDEGKYEEEDQAKRGAAVEGEDREKKVVEPHAVRRIGAFFMHDDRFQDKENDRRGRQREFFSGQKLWHPEDDSVWVHDRFDEMNIHDVQHDNTRRPTIPFRAWAGGRTHGINHGYLEGNKSPSYYRGNKADYNYIPEKSLTRYQSSNNYNRFPKEAHTSYDNNANNYRSVPRKFHSYYYDNNFDNARREPRIYHVNAKGYSDAPNVYRGKPPRPYQPHWKNTFGISSVQSNRTYSRSQNEEACSDAGEGKRSYQTSDLQNEQDFTLKQELPFIQRRRARPAIFSKLFSTSVRMAHSSLNTQSRPASGVKAFVPSGGHGNAGDSLSTASIKGMRSLASHSSVSTSSNYSQYSESKDQGSDMNIGEPAKNELSSTSQATRSCNDFSNAVYQQISVQQLQPRQRGSTQIFHQNIGRISNIQSHPEATPTSSTEDAGTSLPPGSENYVVICQNDKEESVSTSSPHDAGHALDVTEARGLTLGEQGFTGIPAVLPVMQFSGQHPSGYGIPSIGMTLPELVAHQLGGNSEMNQMTWLPTLSGATGAFGTTYPPPYFGSFYPEPSELPSSTVSPRNQSVTEVTVSLNSHELPEVVGHELRQRKNKPRRYSEMSFA</sequence>
<proteinExistence type="predicted"/>
<keyword evidence="2" id="KW-1185">Reference proteome</keyword>
<organism evidence="1 2">
    <name type="scientific">Avena sativa</name>
    <name type="common">Oat</name>
    <dbReference type="NCBI Taxonomy" id="4498"/>
    <lineage>
        <taxon>Eukaryota</taxon>
        <taxon>Viridiplantae</taxon>
        <taxon>Streptophyta</taxon>
        <taxon>Embryophyta</taxon>
        <taxon>Tracheophyta</taxon>
        <taxon>Spermatophyta</taxon>
        <taxon>Magnoliopsida</taxon>
        <taxon>Liliopsida</taxon>
        <taxon>Poales</taxon>
        <taxon>Poaceae</taxon>
        <taxon>BOP clade</taxon>
        <taxon>Pooideae</taxon>
        <taxon>Poodae</taxon>
        <taxon>Poeae</taxon>
        <taxon>Poeae Chloroplast Group 1 (Aveneae type)</taxon>
        <taxon>Aveninae</taxon>
        <taxon>Avena</taxon>
    </lineage>
</organism>
<reference evidence="1" key="2">
    <citation type="submission" date="2025-09" db="UniProtKB">
        <authorList>
            <consortium name="EnsemblPlants"/>
        </authorList>
    </citation>
    <scope>IDENTIFICATION</scope>
</reference>
<protein>
    <submittedName>
        <fullName evidence="1">Uncharacterized protein</fullName>
    </submittedName>
</protein>
<reference evidence="1" key="1">
    <citation type="submission" date="2021-05" db="EMBL/GenBank/DDBJ databases">
        <authorList>
            <person name="Scholz U."/>
            <person name="Mascher M."/>
            <person name="Fiebig A."/>
        </authorList>
    </citation>
    <scope>NUCLEOTIDE SEQUENCE [LARGE SCALE GENOMIC DNA]</scope>
</reference>
<evidence type="ECO:0000313" key="1">
    <source>
        <dbReference type="EnsemblPlants" id="AVESA.00010b.r2.3CG0499840.2.CDS"/>
    </source>
</evidence>